<dbReference type="InterPro" id="IPR007159">
    <property type="entry name" value="SpoVT-AbrB_dom"/>
</dbReference>
<dbReference type="RefSeq" id="WP_044979668.1">
    <property type="nucleotide sequence ID" value="NZ_CP009228.1"/>
</dbReference>
<feature type="domain" description="SpoVT-AbrB" evidence="1">
    <location>
        <begin position="12"/>
        <end position="58"/>
    </location>
</feature>
<dbReference type="EMBL" id="CP038804">
    <property type="protein sequence ID" value="UTY34931.1"/>
    <property type="molecule type" value="Genomic_DNA"/>
</dbReference>
<dbReference type="Proteomes" id="UP001058682">
    <property type="component" value="Chromosome"/>
</dbReference>
<dbReference type="NCBIfam" id="TIGR01439">
    <property type="entry name" value="lp_hng_hel_AbrB"/>
    <property type="match status" value="1"/>
</dbReference>
<reference evidence="2" key="1">
    <citation type="submission" date="2019-04" db="EMBL/GenBank/DDBJ databases">
        <title>Whole genome sequencing of oral phylogroup 2 treponemes.</title>
        <authorList>
            <person name="Chan Y."/>
            <person name="Zeng H.H."/>
            <person name="Yu X.L."/>
            <person name="Leung W.K."/>
            <person name="Watt R.M."/>
        </authorList>
    </citation>
    <scope>NUCLEOTIDE SEQUENCE</scope>
    <source>
        <strain evidence="2">OMZ 835</strain>
    </source>
</reference>
<proteinExistence type="predicted"/>
<dbReference type="AlphaFoldDB" id="A0AAE9MYB1"/>
<dbReference type="KEGG" id="tpk:JO40_01825"/>
<evidence type="ECO:0000313" key="2">
    <source>
        <dbReference type="EMBL" id="UTY34931.1"/>
    </source>
</evidence>
<dbReference type="Pfam" id="PF04014">
    <property type="entry name" value="MazE_antitoxin"/>
    <property type="match status" value="1"/>
</dbReference>
<accession>A0AAE9MYB1</accession>
<organism evidence="2 3">
    <name type="scientific">Treponema putidum</name>
    <dbReference type="NCBI Taxonomy" id="221027"/>
    <lineage>
        <taxon>Bacteria</taxon>
        <taxon>Pseudomonadati</taxon>
        <taxon>Spirochaetota</taxon>
        <taxon>Spirochaetia</taxon>
        <taxon>Spirochaetales</taxon>
        <taxon>Treponemataceae</taxon>
        <taxon>Treponema</taxon>
    </lineage>
</organism>
<dbReference type="SUPFAM" id="SSF89447">
    <property type="entry name" value="AbrB/MazE/MraZ-like"/>
    <property type="match status" value="1"/>
</dbReference>
<evidence type="ECO:0000259" key="1">
    <source>
        <dbReference type="SMART" id="SM00966"/>
    </source>
</evidence>
<sequence length="74" mass="8162">MDYPKGKYAWTVKVGEKGLFVIPKEARDVFNINPGDTLIVLGDINQGIAIPPKNMFASIIENIFGGNVPKEDEK</sequence>
<gene>
    <name evidence="2" type="ORF">E4N74_08930</name>
</gene>
<name>A0AAE9MYB1_9SPIR</name>
<protein>
    <submittedName>
        <fullName evidence="2">AbrB family transcriptional regulator</fullName>
    </submittedName>
</protein>
<dbReference type="GO" id="GO:0003677">
    <property type="term" value="F:DNA binding"/>
    <property type="evidence" value="ECO:0007669"/>
    <property type="project" value="InterPro"/>
</dbReference>
<dbReference type="SMART" id="SM00966">
    <property type="entry name" value="SpoVT_AbrB"/>
    <property type="match status" value="1"/>
</dbReference>
<evidence type="ECO:0000313" key="3">
    <source>
        <dbReference type="Proteomes" id="UP001058682"/>
    </source>
</evidence>
<dbReference type="InterPro" id="IPR037914">
    <property type="entry name" value="SpoVT-AbrB_sf"/>
</dbReference>
<dbReference type="Gene3D" id="2.10.260.10">
    <property type="match status" value="1"/>
</dbReference>